<keyword evidence="2" id="KW-1185">Reference proteome</keyword>
<organism evidence="1 2">
    <name type="scientific">Puniceibacterium antarcticum</name>
    <dbReference type="NCBI Taxonomy" id="1206336"/>
    <lineage>
        <taxon>Bacteria</taxon>
        <taxon>Pseudomonadati</taxon>
        <taxon>Pseudomonadota</taxon>
        <taxon>Alphaproteobacteria</taxon>
        <taxon>Rhodobacterales</taxon>
        <taxon>Paracoccaceae</taxon>
        <taxon>Puniceibacterium</taxon>
    </lineage>
</organism>
<name>A0A2G8RG99_9RHOB</name>
<reference evidence="1 2" key="1">
    <citation type="submission" date="2013-09" db="EMBL/GenBank/DDBJ databases">
        <title>Genome sequencing of Phaeobacter antarcticus sp. nov. SM1211.</title>
        <authorList>
            <person name="Zhang X.-Y."/>
            <person name="Liu C."/>
            <person name="Chen X.-L."/>
            <person name="Xie B.-B."/>
            <person name="Qin Q.-L."/>
            <person name="Rong J.-C."/>
            <person name="Zhang Y.-Z."/>
        </authorList>
    </citation>
    <scope>NUCLEOTIDE SEQUENCE [LARGE SCALE GENOMIC DNA]</scope>
    <source>
        <strain evidence="1 2">SM1211</strain>
    </source>
</reference>
<sequence>MDDKWFKQQQKKVDVTADQIAAKLGRDRSVVSRIYVGRQRMSLDQAKVFAEVLQAPLDQVLEKAGILESRETHQLVPGFSDGDASPFLEKPGRPGDLSSTLRCAVAFGGGRPGVDVWKVTSSALILDGYKLGDFILVDTHQSERTSAGDIVIAQQYNNRSGGATTLLRRLEPPVLVSATTDPDMQRVVIVDGSNVVIRGKVVASWRS</sequence>
<dbReference type="InterPro" id="IPR001387">
    <property type="entry name" value="Cro/C1-type_HTH"/>
</dbReference>
<dbReference type="Gene3D" id="1.10.260.40">
    <property type="entry name" value="lambda repressor-like DNA-binding domains"/>
    <property type="match status" value="1"/>
</dbReference>
<evidence type="ECO:0000313" key="2">
    <source>
        <dbReference type="Proteomes" id="UP000231259"/>
    </source>
</evidence>
<evidence type="ECO:0000313" key="1">
    <source>
        <dbReference type="EMBL" id="PIL20523.1"/>
    </source>
</evidence>
<proteinExistence type="predicted"/>
<dbReference type="Proteomes" id="UP000231259">
    <property type="component" value="Unassembled WGS sequence"/>
</dbReference>
<dbReference type="CDD" id="cd00093">
    <property type="entry name" value="HTH_XRE"/>
    <property type="match status" value="1"/>
</dbReference>
<dbReference type="InterPro" id="IPR036286">
    <property type="entry name" value="LexA/Signal_pep-like_sf"/>
</dbReference>
<dbReference type="SUPFAM" id="SSF47413">
    <property type="entry name" value="lambda repressor-like DNA-binding domains"/>
    <property type="match status" value="1"/>
</dbReference>
<comment type="caution">
    <text evidence="1">The sequence shown here is derived from an EMBL/GenBank/DDBJ whole genome shotgun (WGS) entry which is preliminary data.</text>
</comment>
<dbReference type="AlphaFoldDB" id="A0A2G8RG99"/>
<accession>A0A2G8RG99</accession>
<dbReference type="EMBL" id="AWWI01000060">
    <property type="protein sequence ID" value="PIL20523.1"/>
    <property type="molecule type" value="Genomic_DNA"/>
</dbReference>
<gene>
    <name evidence="1" type="ORF">P775_08315</name>
</gene>
<dbReference type="GO" id="GO:0003677">
    <property type="term" value="F:DNA binding"/>
    <property type="evidence" value="ECO:0007669"/>
    <property type="project" value="InterPro"/>
</dbReference>
<dbReference type="InterPro" id="IPR010982">
    <property type="entry name" value="Lambda_DNA-bd_dom_sf"/>
</dbReference>
<dbReference type="OrthoDB" id="8101354at2"/>
<protein>
    <submittedName>
        <fullName evidence="1">Uncharacterized protein</fullName>
    </submittedName>
</protein>
<dbReference type="SUPFAM" id="SSF51306">
    <property type="entry name" value="LexA/Signal peptidase"/>
    <property type="match status" value="1"/>
</dbReference>
<dbReference type="RefSeq" id="WP_099910471.1">
    <property type="nucleotide sequence ID" value="NZ_AWWI01000060.1"/>
</dbReference>
<dbReference type="Gene3D" id="2.10.109.10">
    <property type="entry name" value="Umud Fragment, subunit A"/>
    <property type="match status" value="1"/>
</dbReference>